<organism evidence="1">
    <name type="scientific">Sulfitobacter litoralis</name>
    <dbReference type="NCBI Taxonomy" id="335975"/>
    <lineage>
        <taxon>Bacteria</taxon>
        <taxon>Pseudomonadati</taxon>
        <taxon>Pseudomonadota</taxon>
        <taxon>Alphaproteobacteria</taxon>
        <taxon>Rhodobacterales</taxon>
        <taxon>Roseobacteraceae</taxon>
        <taxon>Sulfitobacter</taxon>
    </lineage>
</organism>
<sequence length="36" mass="4295">NQDMKSICDRLNGTPRKCLGWRTPTEAFREELMKLR</sequence>
<proteinExistence type="predicted"/>
<comment type="caution">
    <text evidence="1">The sequence shown here is derived from an EMBL/GenBank/DDBJ whole genome shotgun (WGS) entry which is preliminary data.</text>
</comment>
<evidence type="ECO:0000313" key="3">
    <source>
        <dbReference type="EMBL" id="HDZ52336.1"/>
    </source>
</evidence>
<accession>A0A7V1A883</accession>
<protein>
    <submittedName>
        <fullName evidence="1">IS30 family transposase</fullName>
    </submittedName>
</protein>
<name>A0A7V1A883_9RHOB</name>
<gene>
    <name evidence="1" type="ORF">ENH63_06285</name>
    <name evidence="2" type="ORF">ENH63_07450</name>
    <name evidence="3" type="ORF">ENH63_11300</name>
</gene>
<dbReference type="EMBL" id="DRFN01000029">
    <property type="protein sequence ID" value="HDZ52336.1"/>
    <property type="molecule type" value="Genomic_DNA"/>
</dbReference>
<dbReference type="Proteomes" id="UP000885704">
    <property type="component" value="Unassembled WGS sequence"/>
</dbReference>
<dbReference type="AlphaFoldDB" id="A0A7V1A883"/>
<reference evidence="1" key="1">
    <citation type="journal article" date="2020" name="mSystems">
        <title>Genome- and Community-Level Interaction Insights into Carbon Utilization and Element Cycling Functions of Hydrothermarchaeota in Hydrothermal Sediment.</title>
        <authorList>
            <person name="Zhou Z."/>
            <person name="Liu Y."/>
            <person name="Xu W."/>
            <person name="Pan J."/>
            <person name="Luo Z.H."/>
            <person name="Li M."/>
        </authorList>
    </citation>
    <scope>NUCLEOTIDE SEQUENCE [LARGE SCALE GENOMIC DNA]</scope>
    <source>
        <strain evidence="1">HyVt-323</strain>
    </source>
</reference>
<evidence type="ECO:0000313" key="1">
    <source>
        <dbReference type="EMBL" id="HDZ51386.1"/>
    </source>
</evidence>
<dbReference type="EMBL" id="DRFN01000016">
    <property type="protein sequence ID" value="HDZ51386.1"/>
    <property type="molecule type" value="Genomic_DNA"/>
</dbReference>
<feature type="non-terminal residue" evidence="1">
    <location>
        <position position="1"/>
    </location>
</feature>
<evidence type="ECO:0000313" key="2">
    <source>
        <dbReference type="EMBL" id="HDZ51584.1"/>
    </source>
</evidence>
<dbReference type="EMBL" id="DRFN01000018">
    <property type="protein sequence ID" value="HDZ51584.1"/>
    <property type="molecule type" value="Genomic_DNA"/>
</dbReference>